<proteinExistence type="predicted"/>
<organism evidence="1 2">
    <name type="scientific">Actinomyces viscosus</name>
    <dbReference type="NCBI Taxonomy" id="1656"/>
    <lineage>
        <taxon>Bacteria</taxon>
        <taxon>Bacillati</taxon>
        <taxon>Actinomycetota</taxon>
        <taxon>Actinomycetes</taxon>
        <taxon>Actinomycetales</taxon>
        <taxon>Actinomycetaceae</taxon>
        <taxon>Actinomyces</taxon>
    </lineage>
</organism>
<reference evidence="1 2" key="1">
    <citation type="submission" date="2018-12" db="EMBL/GenBank/DDBJ databases">
        <authorList>
            <consortium name="Pathogen Informatics"/>
        </authorList>
    </citation>
    <scope>NUCLEOTIDE SEQUENCE [LARGE SCALE GENOMIC DNA]</scope>
    <source>
        <strain evidence="1 2">NCTC10951</strain>
    </source>
</reference>
<protein>
    <submittedName>
        <fullName evidence="1">Uncharacterized protein</fullName>
    </submittedName>
</protein>
<dbReference type="AlphaFoldDB" id="A0A448PGV0"/>
<evidence type="ECO:0000313" key="1">
    <source>
        <dbReference type="EMBL" id="VEI14191.1"/>
    </source>
</evidence>
<dbReference type="KEGG" id="avc:NCTC10951_00044"/>
<gene>
    <name evidence="1" type="ORF">NCTC10951_00044</name>
</gene>
<name>A0A448PGV0_ACTVI</name>
<sequence length="89" mass="8956">MAGLPTGLVTGLATGLPAAMSGSGKETVGGAGVVADRGEVSEVVGGAMLMNPCKRLNSYERIVVSLSVPLGGRQRCRSHSERVGCGTAR</sequence>
<accession>A0A448PGV0</accession>
<evidence type="ECO:0000313" key="2">
    <source>
        <dbReference type="Proteomes" id="UP000268658"/>
    </source>
</evidence>
<dbReference type="EMBL" id="LR134477">
    <property type="protein sequence ID" value="VEI14191.1"/>
    <property type="molecule type" value="Genomic_DNA"/>
</dbReference>
<dbReference type="Proteomes" id="UP000268658">
    <property type="component" value="Chromosome"/>
</dbReference>